<dbReference type="HOGENOM" id="CLU_025050_0_0_9"/>
<dbReference type="OrthoDB" id="2663344at2"/>
<dbReference type="Proteomes" id="UP000016662">
    <property type="component" value="Unassembled WGS sequence"/>
</dbReference>
<feature type="region of interest" description="Disordered" evidence="1">
    <location>
        <begin position="409"/>
        <end position="446"/>
    </location>
</feature>
<dbReference type="STRING" id="411473.RUMCAL_01525"/>
<feature type="domain" description="TerB-C" evidence="3">
    <location>
        <begin position="371"/>
        <end position="513"/>
    </location>
</feature>
<evidence type="ECO:0000256" key="1">
    <source>
        <dbReference type="SAM" id="MobiDB-lite"/>
    </source>
</evidence>
<evidence type="ECO:0000259" key="3">
    <source>
        <dbReference type="Pfam" id="PF15615"/>
    </source>
</evidence>
<evidence type="ECO:0000259" key="2">
    <source>
        <dbReference type="Pfam" id="PF13208"/>
    </source>
</evidence>
<dbReference type="AlphaFoldDB" id="U2M2Z2"/>
<protein>
    <recommendedName>
        <fullName evidence="6">TerB-C domain-containing protein</fullName>
    </recommendedName>
</protein>
<evidence type="ECO:0000313" key="5">
    <source>
        <dbReference type="Proteomes" id="UP000016662"/>
    </source>
</evidence>
<dbReference type="InterPro" id="IPR025266">
    <property type="entry name" value="TerB_N"/>
</dbReference>
<evidence type="ECO:0000313" key="4">
    <source>
        <dbReference type="EMBL" id="ERJ96114.1"/>
    </source>
</evidence>
<name>U2M2Z2_9FIRM</name>
<dbReference type="PATRIC" id="fig|411473.3.peg.1238"/>
<sequence>MANLEDVQDLIQEILDNPKLKYVADRLRQEYHDEPILQTASQMQRLLPRPLVEAKRLMRNPAEYHYNYRQLFYQQAKLLEDFTDDFSEQASFSSCYPCYRDMNDRQLRTYFTWRTKVRQGVVESTSPSYAELYCYELLHQIGVPDPETGFRMLQQFRQDYTAVSPECRFPYFSIWLHDYIIYYGLDQALLPELSEDYAAEARFDKSFQTVQEAETHTDAELFQAISDLSGYGLQRSKFYREQTELIEQAVPYCFRQMCDYFRNRKKSDYLEYLFGKKGLLPYHMFNYATFFETDPERNCDYVLSPYHIYRCRSGKWTCEAYFDAEKGKKRLGCFVKTIDQKLRQLVQYPHSIKETELPKYLQQVLDKTLAAFLDEQKKNAVPKVEFDLSRLAGIRQAAEVTRNKLLVDTEEEPELQAAPKPAPELPVPETTPAEPAAPETPAADTRLSETERAFLHCLLEHQPYADLLRQGGVMLSVLVDHINETLFDDFGDTVILFDGDQPELIEDYVEELRALLG</sequence>
<dbReference type="RefSeq" id="WP_021682995.1">
    <property type="nucleotide sequence ID" value="NZ_KI260452.1"/>
</dbReference>
<feature type="domain" description="TerB N-terminal" evidence="2">
    <location>
        <begin position="56"/>
        <end position="246"/>
    </location>
</feature>
<gene>
    <name evidence="4" type="ORF">RUMCAL_01525</name>
</gene>
<keyword evidence="5" id="KW-1185">Reference proteome</keyword>
<organism evidence="4 5">
    <name type="scientific">Ruminococcus callidus ATCC 27760</name>
    <dbReference type="NCBI Taxonomy" id="411473"/>
    <lineage>
        <taxon>Bacteria</taxon>
        <taxon>Bacillati</taxon>
        <taxon>Bacillota</taxon>
        <taxon>Clostridia</taxon>
        <taxon>Eubacteriales</taxon>
        <taxon>Oscillospiraceae</taxon>
        <taxon>Ruminococcus</taxon>
    </lineage>
</organism>
<dbReference type="InterPro" id="IPR028932">
    <property type="entry name" value="TerB-C"/>
</dbReference>
<accession>U2M2Z2</accession>
<dbReference type="eggNOG" id="ENOG502ZCFF">
    <property type="taxonomic scope" value="Bacteria"/>
</dbReference>
<proteinExistence type="predicted"/>
<dbReference type="EMBL" id="AWVF01000186">
    <property type="protein sequence ID" value="ERJ96114.1"/>
    <property type="molecule type" value="Genomic_DNA"/>
</dbReference>
<comment type="caution">
    <text evidence="4">The sequence shown here is derived from an EMBL/GenBank/DDBJ whole genome shotgun (WGS) entry which is preliminary data.</text>
</comment>
<dbReference type="Pfam" id="PF13208">
    <property type="entry name" value="TerB_N"/>
    <property type="match status" value="1"/>
</dbReference>
<dbReference type="Pfam" id="PF15615">
    <property type="entry name" value="TerB_C"/>
    <property type="match status" value="1"/>
</dbReference>
<evidence type="ECO:0008006" key="6">
    <source>
        <dbReference type="Google" id="ProtNLM"/>
    </source>
</evidence>
<reference evidence="4 5" key="1">
    <citation type="submission" date="2013-07" db="EMBL/GenBank/DDBJ databases">
        <authorList>
            <person name="Weinstock G."/>
            <person name="Sodergren E."/>
            <person name="Wylie T."/>
            <person name="Fulton L."/>
            <person name="Fulton R."/>
            <person name="Fronick C."/>
            <person name="O'Laughlin M."/>
            <person name="Godfrey J."/>
            <person name="Miner T."/>
            <person name="Herter B."/>
            <person name="Appelbaum E."/>
            <person name="Cordes M."/>
            <person name="Lek S."/>
            <person name="Wollam A."/>
            <person name="Pepin K.H."/>
            <person name="Palsikar V.B."/>
            <person name="Mitreva M."/>
            <person name="Wilson R.K."/>
        </authorList>
    </citation>
    <scope>NUCLEOTIDE SEQUENCE [LARGE SCALE GENOMIC DNA]</scope>
    <source>
        <strain evidence="4 5">ATCC 27760</strain>
    </source>
</reference>
<feature type="compositionally biased region" description="Low complexity" evidence="1">
    <location>
        <begin position="427"/>
        <end position="445"/>
    </location>
</feature>